<dbReference type="InterPro" id="IPR023353">
    <property type="entry name" value="LemA-like_dom_sf"/>
</dbReference>
<evidence type="ECO:0000256" key="7">
    <source>
        <dbReference type="SAM" id="Phobius"/>
    </source>
</evidence>
<dbReference type="Proteomes" id="UP000294192">
    <property type="component" value="Unassembled WGS sequence"/>
</dbReference>
<evidence type="ECO:0000256" key="4">
    <source>
        <dbReference type="ARBA" id="ARBA00022989"/>
    </source>
</evidence>
<dbReference type="OrthoDB" id="384498at2"/>
<keyword evidence="4 7" id="KW-1133">Transmembrane helix</keyword>
<dbReference type="AlphaFoldDB" id="A0A4R0XP96"/>
<dbReference type="EMBL" id="PSZO01000008">
    <property type="protein sequence ID" value="TCG11342.1"/>
    <property type="molecule type" value="Genomic_DNA"/>
</dbReference>
<keyword evidence="9" id="KW-1185">Reference proteome</keyword>
<keyword evidence="3 7" id="KW-0812">Transmembrane</keyword>
<proteinExistence type="inferred from homology"/>
<organism evidence="8 9">
    <name type="scientific">Mycoplasma marinum</name>
    <dbReference type="NCBI Taxonomy" id="1937190"/>
    <lineage>
        <taxon>Bacteria</taxon>
        <taxon>Bacillati</taxon>
        <taxon>Mycoplasmatota</taxon>
        <taxon>Mollicutes</taxon>
        <taxon>Mycoplasmataceae</taxon>
        <taxon>Mycoplasma</taxon>
    </lineage>
</organism>
<reference evidence="8 9" key="1">
    <citation type="submission" date="2018-02" db="EMBL/GenBank/DDBJ databases">
        <title>Mycoplasma marinum and Mycoplasma todarodis sp. nov., moderately halophilic and psychrotolerant mycoplasmas isolated from cephalopods.</title>
        <authorList>
            <person name="Viver T."/>
        </authorList>
    </citation>
    <scope>NUCLEOTIDE SEQUENCE [LARGE SCALE GENOMIC DNA]</scope>
    <source>
        <strain evidence="8 9">PE</strain>
    </source>
</reference>
<evidence type="ECO:0000256" key="1">
    <source>
        <dbReference type="ARBA" id="ARBA00004167"/>
    </source>
</evidence>
<evidence type="ECO:0000313" key="8">
    <source>
        <dbReference type="EMBL" id="TCG11342.1"/>
    </source>
</evidence>
<evidence type="ECO:0000256" key="2">
    <source>
        <dbReference type="ARBA" id="ARBA00008854"/>
    </source>
</evidence>
<gene>
    <name evidence="8" type="ORF">C4B24_02205</name>
</gene>
<evidence type="ECO:0000256" key="6">
    <source>
        <dbReference type="SAM" id="MobiDB-lite"/>
    </source>
</evidence>
<evidence type="ECO:0000313" key="9">
    <source>
        <dbReference type="Proteomes" id="UP000294192"/>
    </source>
</evidence>
<comment type="caution">
    <text evidence="8">The sequence shown here is derived from an EMBL/GenBank/DDBJ whole genome shotgun (WGS) entry which is preliminary data.</text>
</comment>
<dbReference type="GO" id="GO:0016020">
    <property type="term" value="C:membrane"/>
    <property type="evidence" value="ECO:0007669"/>
    <property type="project" value="UniProtKB-SubCell"/>
</dbReference>
<evidence type="ECO:0000256" key="3">
    <source>
        <dbReference type="ARBA" id="ARBA00022692"/>
    </source>
</evidence>
<dbReference type="PANTHER" id="PTHR34478">
    <property type="entry name" value="PROTEIN LEMA"/>
    <property type="match status" value="1"/>
</dbReference>
<evidence type="ECO:0000256" key="5">
    <source>
        <dbReference type="ARBA" id="ARBA00023136"/>
    </source>
</evidence>
<keyword evidence="5 7" id="KW-0472">Membrane</keyword>
<dbReference type="RefSeq" id="WP_131598908.1">
    <property type="nucleotide sequence ID" value="NZ_CBDBYK010000006.1"/>
</dbReference>
<name>A0A4R0XP96_9MOLU</name>
<feature type="region of interest" description="Disordered" evidence="6">
    <location>
        <begin position="1"/>
        <end position="22"/>
    </location>
</feature>
<dbReference type="Pfam" id="PF04011">
    <property type="entry name" value="LemA"/>
    <property type="match status" value="1"/>
</dbReference>
<dbReference type="PANTHER" id="PTHR34478:SF1">
    <property type="entry name" value="PROTEIN LEMA"/>
    <property type="match status" value="1"/>
</dbReference>
<sequence length="213" mass="23994">MAQLVNTRKEGNPEGFNPNVDNSAKSANASIGGKIIWYISFLLIIPLIIHVVMRNGMNKQQSRVNELASGIDVQLKKRRDTLIKLLEATKAYMKHEKDVLSDVTKLRKMTITPNNRAEVAQKTESALGRLIMTAENYPDLKANESITQLMDQASYLEREISAARRLYNSSVRQFNQKLFAWPSSVPATELGLATLPYFEASATDKKDVEFNFN</sequence>
<protein>
    <submittedName>
        <fullName evidence="8">LemA family protein</fullName>
    </submittedName>
</protein>
<comment type="subcellular location">
    <subcellularLocation>
        <location evidence="1">Membrane</location>
        <topology evidence="1">Single-pass membrane protein</topology>
    </subcellularLocation>
</comment>
<accession>A0A4R0XP96</accession>
<feature type="transmembrane region" description="Helical" evidence="7">
    <location>
        <begin position="35"/>
        <end position="53"/>
    </location>
</feature>
<dbReference type="InterPro" id="IPR007156">
    <property type="entry name" value="MamQ_LemA"/>
</dbReference>
<dbReference type="Gene3D" id="1.20.1440.20">
    <property type="entry name" value="LemA-like domain"/>
    <property type="match status" value="1"/>
</dbReference>
<dbReference type="SUPFAM" id="SSF140478">
    <property type="entry name" value="LemA-like"/>
    <property type="match status" value="1"/>
</dbReference>
<comment type="similarity">
    <text evidence="2">Belongs to the LemA family.</text>
</comment>